<dbReference type="Gene3D" id="2.60.120.920">
    <property type="match status" value="1"/>
</dbReference>
<keyword evidence="3" id="KW-1185">Reference proteome</keyword>
<proteinExistence type="predicted"/>
<evidence type="ECO:0000313" key="3">
    <source>
        <dbReference type="Proteomes" id="UP001281761"/>
    </source>
</evidence>
<gene>
    <name evidence="2" type="ORF">BLNAU_14927</name>
</gene>
<feature type="compositionally biased region" description="Basic and acidic residues" evidence="1">
    <location>
        <begin position="318"/>
        <end position="329"/>
    </location>
</feature>
<feature type="region of interest" description="Disordered" evidence="1">
    <location>
        <begin position="200"/>
        <end position="245"/>
    </location>
</feature>
<dbReference type="EMBL" id="JARBJD010000142">
    <property type="protein sequence ID" value="KAK2950125.1"/>
    <property type="molecule type" value="Genomic_DNA"/>
</dbReference>
<feature type="region of interest" description="Disordered" evidence="1">
    <location>
        <begin position="1"/>
        <end position="23"/>
    </location>
</feature>
<sequence>MMSDPDKSSPTLPSTDESATTLNKEKMELFSELKQLESESDEIRIGIAKKLVILCLEDSGNEKGIGTMLMEGRILPILGNQLSLNLPVEVRVGFQVLFDTVLVVLSKNERLSLSKHFPTLLALSQNSNSRIAEPVIATIGLITHRLSTSAEVELFLQSGILESLVSSLRTHPDPTVRKAIVVALGEIGVGLKLAVVRSEAEKLSKPNESPTSATPTGKTLSNQAKSPTPAIPEAKSEEQAEERVKMDELSSFAEPVWSVSLNERDVDALGSTMWEKEDGGETDFASRCRRGVGILREGLIEVIRGRKKESQTTKAKSKKSEEKEEEWREEGDVGVKRVAGSVCGVVFGEVFGVSAVALFESSTTLHTSVCRCFLHFSDIGFIDSTEGPFPDGQYLGQCNTSLGFCPACNNLKKCHIGQTHTSHGSVTFKTGDKVVLEVDMEDRICHLFVNSVQVKVYARRIPAYVKPAITLYNSSDSFEVASFREVEHSKSKKLSDGLPVDF</sequence>
<evidence type="ECO:0000256" key="1">
    <source>
        <dbReference type="SAM" id="MobiDB-lite"/>
    </source>
</evidence>
<name>A0ABQ9XIX1_9EUKA</name>
<comment type="caution">
    <text evidence="2">The sequence shown here is derived from an EMBL/GenBank/DDBJ whole genome shotgun (WGS) entry which is preliminary data.</text>
</comment>
<protein>
    <submittedName>
        <fullName evidence="2">Uncharacterized protein</fullName>
    </submittedName>
</protein>
<accession>A0ABQ9XIX1</accession>
<feature type="compositionally biased region" description="Basic and acidic residues" evidence="1">
    <location>
        <begin position="234"/>
        <end position="245"/>
    </location>
</feature>
<dbReference type="Proteomes" id="UP001281761">
    <property type="component" value="Unassembled WGS sequence"/>
</dbReference>
<dbReference type="InterPro" id="IPR011989">
    <property type="entry name" value="ARM-like"/>
</dbReference>
<evidence type="ECO:0000313" key="2">
    <source>
        <dbReference type="EMBL" id="KAK2950125.1"/>
    </source>
</evidence>
<dbReference type="Gene3D" id="1.25.10.10">
    <property type="entry name" value="Leucine-rich Repeat Variant"/>
    <property type="match status" value="1"/>
</dbReference>
<dbReference type="InterPro" id="IPR016024">
    <property type="entry name" value="ARM-type_fold"/>
</dbReference>
<dbReference type="InterPro" id="IPR043136">
    <property type="entry name" value="B30.2/SPRY_sf"/>
</dbReference>
<feature type="compositionally biased region" description="Polar residues" evidence="1">
    <location>
        <begin position="206"/>
        <end position="226"/>
    </location>
</feature>
<reference evidence="2 3" key="1">
    <citation type="journal article" date="2022" name="bioRxiv">
        <title>Genomics of Preaxostyla Flagellates Illuminates Evolutionary Transitions and the Path Towards Mitochondrial Loss.</title>
        <authorList>
            <person name="Novak L.V.F."/>
            <person name="Treitli S.C."/>
            <person name="Pyrih J."/>
            <person name="Halakuc P."/>
            <person name="Pipaliya S.V."/>
            <person name="Vacek V."/>
            <person name="Brzon O."/>
            <person name="Soukal P."/>
            <person name="Eme L."/>
            <person name="Dacks J.B."/>
            <person name="Karnkowska A."/>
            <person name="Elias M."/>
            <person name="Hampl V."/>
        </authorList>
    </citation>
    <scope>NUCLEOTIDE SEQUENCE [LARGE SCALE GENOMIC DNA]</scope>
    <source>
        <strain evidence="2">NAU3</strain>
        <tissue evidence="2">Gut</tissue>
    </source>
</reference>
<organism evidence="2 3">
    <name type="scientific">Blattamonas nauphoetae</name>
    <dbReference type="NCBI Taxonomy" id="2049346"/>
    <lineage>
        <taxon>Eukaryota</taxon>
        <taxon>Metamonada</taxon>
        <taxon>Preaxostyla</taxon>
        <taxon>Oxymonadida</taxon>
        <taxon>Blattamonas</taxon>
    </lineage>
</organism>
<feature type="region of interest" description="Disordered" evidence="1">
    <location>
        <begin position="310"/>
        <end position="329"/>
    </location>
</feature>
<dbReference type="SUPFAM" id="SSF48371">
    <property type="entry name" value="ARM repeat"/>
    <property type="match status" value="1"/>
</dbReference>
<feature type="compositionally biased region" description="Polar residues" evidence="1">
    <location>
        <begin position="8"/>
        <end position="22"/>
    </location>
</feature>